<sequence length="140" mass="15324">MNASSTSCDRTSSCEEFSSGQQMRSLCIVALHIVPVPNWDTRSAVSSHVTEAHRNPTALLHCVEAQELLRCCVKSERLVVRKPNFHGGVSFPLSGLQAVLAFLLKSTIPSEPRTHGDKVLCSRGEIWVSKAQSAYSVVMK</sequence>
<dbReference type="EMBL" id="KN121538">
    <property type="protein sequence ID" value="KFO36138.1"/>
    <property type="molecule type" value="Genomic_DNA"/>
</dbReference>
<accession>A0A091E0C1</accession>
<organism evidence="1 2">
    <name type="scientific">Fukomys damarensis</name>
    <name type="common">Damaraland mole rat</name>
    <name type="synonym">Cryptomys damarensis</name>
    <dbReference type="NCBI Taxonomy" id="885580"/>
    <lineage>
        <taxon>Eukaryota</taxon>
        <taxon>Metazoa</taxon>
        <taxon>Chordata</taxon>
        <taxon>Craniata</taxon>
        <taxon>Vertebrata</taxon>
        <taxon>Euteleostomi</taxon>
        <taxon>Mammalia</taxon>
        <taxon>Eutheria</taxon>
        <taxon>Euarchontoglires</taxon>
        <taxon>Glires</taxon>
        <taxon>Rodentia</taxon>
        <taxon>Hystricomorpha</taxon>
        <taxon>Bathyergidae</taxon>
        <taxon>Fukomys</taxon>
    </lineage>
</organism>
<gene>
    <name evidence="1" type="ORF">H920_02512</name>
</gene>
<proteinExistence type="predicted"/>
<dbReference type="Proteomes" id="UP000028990">
    <property type="component" value="Unassembled WGS sequence"/>
</dbReference>
<evidence type="ECO:0000313" key="1">
    <source>
        <dbReference type="EMBL" id="KFO36138.1"/>
    </source>
</evidence>
<reference evidence="1 2" key="1">
    <citation type="submission" date="2013-11" db="EMBL/GenBank/DDBJ databases">
        <title>The Damaraland mole rat (Fukomys damarensis) genome and evolution of African mole rats.</title>
        <authorList>
            <person name="Gladyshev V.N."/>
            <person name="Fang X."/>
        </authorList>
    </citation>
    <scope>NUCLEOTIDE SEQUENCE [LARGE SCALE GENOMIC DNA]</scope>
    <source>
        <tissue evidence="1">Liver</tissue>
    </source>
</reference>
<name>A0A091E0C1_FUKDA</name>
<dbReference type="AlphaFoldDB" id="A0A091E0C1"/>
<evidence type="ECO:0000313" key="2">
    <source>
        <dbReference type="Proteomes" id="UP000028990"/>
    </source>
</evidence>
<protein>
    <submittedName>
        <fullName evidence="1">Uncharacterized protein</fullName>
    </submittedName>
</protein>
<keyword evidence="2" id="KW-1185">Reference proteome</keyword>